<evidence type="ECO:0000256" key="1">
    <source>
        <dbReference type="ARBA" id="ARBA00022553"/>
    </source>
</evidence>
<evidence type="ECO:0000256" key="3">
    <source>
        <dbReference type="ARBA" id="ARBA00023163"/>
    </source>
</evidence>
<dbReference type="InterPro" id="IPR001789">
    <property type="entry name" value="Sig_transdc_resp-reg_receiver"/>
</dbReference>
<sequence length="138" mass="15144">MNDVATPGVASIVPTVLVVEHDVIVRMAVSGYLRECGFKVIEAADSDEARRILESDVEIDVVFAEVALPGASDGFALATWLRSHHPRIKVLLTSGIGRLAEQAGNLCEEGPILAKPYDHRELERLIRRLIAAEQHQPR</sequence>
<dbReference type="AlphaFoldDB" id="A0A1T4NI93"/>
<evidence type="ECO:0000313" key="7">
    <source>
        <dbReference type="Proteomes" id="UP000190092"/>
    </source>
</evidence>
<dbReference type="PANTHER" id="PTHR44591">
    <property type="entry name" value="STRESS RESPONSE REGULATOR PROTEIN 1"/>
    <property type="match status" value="1"/>
</dbReference>
<dbReference type="GO" id="GO:0000160">
    <property type="term" value="P:phosphorelay signal transduction system"/>
    <property type="evidence" value="ECO:0007669"/>
    <property type="project" value="InterPro"/>
</dbReference>
<dbReference type="PROSITE" id="PS50110">
    <property type="entry name" value="RESPONSE_REGULATORY"/>
    <property type="match status" value="1"/>
</dbReference>
<name>A0A1T4NI93_9HYPH</name>
<dbReference type="EMBL" id="FUWJ01000002">
    <property type="protein sequence ID" value="SJZ78972.1"/>
    <property type="molecule type" value="Genomic_DNA"/>
</dbReference>
<proteinExistence type="predicted"/>
<dbReference type="OrthoDB" id="9784719at2"/>
<dbReference type="SUPFAM" id="SSF52172">
    <property type="entry name" value="CheY-like"/>
    <property type="match status" value="1"/>
</dbReference>
<keyword evidence="7" id="KW-1185">Reference proteome</keyword>
<dbReference type="RefSeq" id="WP_085934725.1">
    <property type="nucleotide sequence ID" value="NZ_FUWJ01000002.1"/>
</dbReference>
<dbReference type="Proteomes" id="UP000190092">
    <property type="component" value="Unassembled WGS sequence"/>
</dbReference>
<comment type="caution">
    <text evidence="4">Lacks conserved residue(s) required for the propagation of feature annotation.</text>
</comment>
<evidence type="ECO:0000313" key="6">
    <source>
        <dbReference type="EMBL" id="SJZ78972.1"/>
    </source>
</evidence>
<evidence type="ECO:0000259" key="5">
    <source>
        <dbReference type="PROSITE" id="PS50110"/>
    </source>
</evidence>
<protein>
    <submittedName>
        <fullName evidence="6">Response regulator receiver domain-containing protein</fullName>
    </submittedName>
</protein>
<dbReference type="STRING" id="225324.SAMN02745126_02299"/>
<keyword evidence="3" id="KW-0804">Transcription</keyword>
<dbReference type="InterPro" id="IPR050595">
    <property type="entry name" value="Bact_response_regulator"/>
</dbReference>
<organism evidence="6 7">
    <name type="scientific">Enhydrobacter aerosaccus</name>
    <dbReference type="NCBI Taxonomy" id="225324"/>
    <lineage>
        <taxon>Bacteria</taxon>
        <taxon>Pseudomonadati</taxon>
        <taxon>Pseudomonadota</taxon>
        <taxon>Alphaproteobacteria</taxon>
        <taxon>Hyphomicrobiales</taxon>
        <taxon>Enhydrobacter</taxon>
    </lineage>
</organism>
<dbReference type="Gene3D" id="3.40.50.2300">
    <property type="match status" value="1"/>
</dbReference>
<reference evidence="7" key="1">
    <citation type="submission" date="2017-02" db="EMBL/GenBank/DDBJ databases">
        <authorList>
            <person name="Varghese N."/>
            <person name="Submissions S."/>
        </authorList>
    </citation>
    <scope>NUCLEOTIDE SEQUENCE [LARGE SCALE GENOMIC DNA]</scope>
    <source>
        <strain evidence="7">ATCC 27094</strain>
    </source>
</reference>
<evidence type="ECO:0000256" key="2">
    <source>
        <dbReference type="ARBA" id="ARBA00023015"/>
    </source>
</evidence>
<accession>A0A1T4NI93</accession>
<gene>
    <name evidence="6" type="ORF">SAMN02745126_02299</name>
</gene>
<dbReference type="PANTHER" id="PTHR44591:SF3">
    <property type="entry name" value="RESPONSE REGULATORY DOMAIN-CONTAINING PROTEIN"/>
    <property type="match status" value="1"/>
</dbReference>
<keyword evidence="1" id="KW-0597">Phosphoprotein</keyword>
<feature type="domain" description="Response regulatory" evidence="5">
    <location>
        <begin position="15"/>
        <end position="130"/>
    </location>
</feature>
<evidence type="ECO:0000256" key="4">
    <source>
        <dbReference type="PROSITE-ProRule" id="PRU00169"/>
    </source>
</evidence>
<dbReference type="InterPro" id="IPR011006">
    <property type="entry name" value="CheY-like_superfamily"/>
</dbReference>
<dbReference type="Pfam" id="PF00072">
    <property type="entry name" value="Response_reg"/>
    <property type="match status" value="1"/>
</dbReference>
<dbReference type="SMART" id="SM00448">
    <property type="entry name" value="REC"/>
    <property type="match status" value="1"/>
</dbReference>
<keyword evidence="2" id="KW-0805">Transcription regulation</keyword>